<evidence type="ECO:0000313" key="2">
    <source>
        <dbReference type="Proteomes" id="UP000249354"/>
    </source>
</evidence>
<evidence type="ECO:0000313" key="1">
    <source>
        <dbReference type="EMBL" id="PZO20028.1"/>
    </source>
</evidence>
<sequence length="337" mass="36982">MVFNPYQSNLLRFVVGQYQRGTDRHRNAFGQAHTKIKLSAELGTALVVLPVYVAARASVLAGRRLRQSVSQQRFNTLNPRVKKLLNFSGFDVSGLGSLGFEAMDSPSTHLQPNSVSHGAIQGSAQPIFQTLVAVGACLSSAQIRALSAPGSLTSDGSGPSQSRLMRWVGRWRSAARQLLSFDREILSVGSKVGLDFDRGKLLSSAKITGVVSGLKTRSLLLVLDYSAVWNGLSADQQLRLQHQITAFLSRGSIRLPSKAKDSIAVYKLAEPVSTPPFSTRLLCSGKSNHPRVRDAVEADVVSVTYVEHPLEKTLQWVDCILLWIEKQWQRIRAVLHK</sequence>
<proteinExistence type="predicted"/>
<dbReference type="AlphaFoldDB" id="A0A2W4WL80"/>
<accession>A0A2W4WL80</accession>
<organism evidence="1 2">
    <name type="scientific">Leptolyngbya foveolarum</name>
    <dbReference type="NCBI Taxonomy" id="47253"/>
    <lineage>
        <taxon>Bacteria</taxon>
        <taxon>Bacillati</taxon>
        <taxon>Cyanobacteriota</taxon>
        <taxon>Cyanophyceae</taxon>
        <taxon>Leptolyngbyales</taxon>
        <taxon>Leptolyngbyaceae</taxon>
        <taxon>Leptolyngbya group</taxon>
        <taxon>Leptolyngbya</taxon>
    </lineage>
</organism>
<dbReference type="EMBL" id="QBMC01000035">
    <property type="protein sequence ID" value="PZO20028.1"/>
    <property type="molecule type" value="Genomic_DNA"/>
</dbReference>
<name>A0A2W4WL80_9CYAN</name>
<comment type="caution">
    <text evidence="1">The sequence shown here is derived from an EMBL/GenBank/DDBJ whole genome shotgun (WGS) entry which is preliminary data.</text>
</comment>
<dbReference type="Proteomes" id="UP000249354">
    <property type="component" value="Unassembled WGS sequence"/>
</dbReference>
<protein>
    <submittedName>
        <fullName evidence="1">Uncharacterized protein</fullName>
    </submittedName>
</protein>
<reference evidence="2" key="1">
    <citation type="submission" date="2018-04" db="EMBL/GenBank/DDBJ databases">
        <authorList>
            <person name="Cornet L."/>
        </authorList>
    </citation>
    <scope>NUCLEOTIDE SEQUENCE [LARGE SCALE GENOMIC DNA]</scope>
</reference>
<reference evidence="1 2" key="2">
    <citation type="submission" date="2018-06" db="EMBL/GenBank/DDBJ databases">
        <title>Metagenomic assembly of (sub)arctic Cyanobacteria and their associated microbiome from non-axenic cultures.</title>
        <authorList>
            <person name="Baurain D."/>
        </authorList>
    </citation>
    <scope>NUCLEOTIDE SEQUENCE [LARGE SCALE GENOMIC DNA]</scope>
    <source>
        <strain evidence="1">ULC129bin1</strain>
    </source>
</reference>
<gene>
    <name evidence="1" type="ORF">DCF25_07435</name>
</gene>